<evidence type="ECO:0000313" key="4">
    <source>
        <dbReference type="EMBL" id="MEQ2205188.1"/>
    </source>
</evidence>
<evidence type="ECO:0000256" key="1">
    <source>
        <dbReference type="PROSITE-ProRule" id="PRU00152"/>
    </source>
</evidence>
<dbReference type="PROSITE" id="PS50853">
    <property type="entry name" value="FN3"/>
    <property type="match status" value="1"/>
</dbReference>
<sequence length="70" mass="7480">IWCLANDTQLHVNKSVDATIRSVVVGGLQTGVQYRVEVAAGTSAGLGVRSKPQLIILGNPHPLQTWGQMK</sequence>
<dbReference type="PROSITE" id="PS50095">
    <property type="entry name" value="PLAT"/>
    <property type="match status" value="1"/>
</dbReference>
<gene>
    <name evidence="4" type="primary">ROBO2_6</name>
    <name evidence="4" type="ORF">XENOCAPTIV_028289</name>
</gene>
<dbReference type="InterPro" id="IPR036116">
    <property type="entry name" value="FN3_sf"/>
</dbReference>
<dbReference type="Proteomes" id="UP001434883">
    <property type="component" value="Unassembled WGS sequence"/>
</dbReference>
<dbReference type="InterPro" id="IPR003961">
    <property type="entry name" value="FN3_dom"/>
</dbReference>
<dbReference type="CDD" id="cd00063">
    <property type="entry name" value="FN3"/>
    <property type="match status" value="1"/>
</dbReference>
<feature type="domain" description="PLAT" evidence="2">
    <location>
        <begin position="32"/>
        <end position="70"/>
    </location>
</feature>
<feature type="non-terminal residue" evidence="4">
    <location>
        <position position="1"/>
    </location>
</feature>
<dbReference type="InterPro" id="IPR001024">
    <property type="entry name" value="PLAT/LH2_dom"/>
</dbReference>
<organism evidence="4 5">
    <name type="scientific">Xenoophorus captivus</name>
    <dbReference type="NCBI Taxonomy" id="1517983"/>
    <lineage>
        <taxon>Eukaryota</taxon>
        <taxon>Metazoa</taxon>
        <taxon>Chordata</taxon>
        <taxon>Craniata</taxon>
        <taxon>Vertebrata</taxon>
        <taxon>Euteleostomi</taxon>
        <taxon>Actinopterygii</taxon>
        <taxon>Neopterygii</taxon>
        <taxon>Teleostei</taxon>
        <taxon>Neoteleostei</taxon>
        <taxon>Acanthomorphata</taxon>
        <taxon>Ovalentaria</taxon>
        <taxon>Atherinomorphae</taxon>
        <taxon>Cyprinodontiformes</taxon>
        <taxon>Goodeidae</taxon>
        <taxon>Xenoophorus</taxon>
    </lineage>
</organism>
<dbReference type="InterPro" id="IPR013783">
    <property type="entry name" value="Ig-like_fold"/>
</dbReference>
<proteinExistence type="predicted"/>
<feature type="domain" description="Fibronectin type-III" evidence="3">
    <location>
        <begin position="1"/>
        <end position="60"/>
    </location>
</feature>
<keyword evidence="5" id="KW-1185">Reference proteome</keyword>
<reference evidence="4 5" key="1">
    <citation type="submission" date="2021-06" db="EMBL/GenBank/DDBJ databases">
        <authorList>
            <person name="Palmer J.M."/>
        </authorList>
    </citation>
    <scope>NUCLEOTIDE SEQUENCE [LARGE SCALE GENOMIC DNA]</scope>
    <source>
        <strain evidence="4 5">XC_2019</strain>
        <tissue evidence="4">Muscle</tissue>
    </source>
</reference>
<comment type="caution">
    <text evidence="1">Lacks conserved residue(s) required for the propagation of feature annotation.</text>
</comment>
<dbReference type="Gene3D" id="2.60.40.10">
    <property type="entry name" value="Immunoglobulins"/>
    <property type="match status" value="1"/>
</dbReference>
<name>A0ABV0RAK5_9TELE</name>
<dbReference type="EMBL" id="JAHRIN010041289">
    <property type="protein sequence ID" value="MEQ2205188.1"/>
    <property type="molecule type" value="Genomic_DNA"/>
</dbReference>
<evidence type="ECO:0000259" key="3">
    <source>
        <dbReference type="PROSITE" id="PS50853"/>
    </source>
</evidence>
<evidence type="ECO:0000313" key="5">
    <source>
        <dbReference type="Proteomes" id="UP001434883"/>
    </source>
</evidence>
<protein>
    <submittedName>
        <fullName evidence="4">Roundabout 2</fullName>
    </submittedName>
</protein>
<comment type="caution">
    <text evidence="4">The sequence shown here is derived from an EMBL/GenBank/DDBJ whole genome shotgun (WGS) entry which is preliminary data.</text>
</comment>
<dbReference type="SUPFAM" id="SSF49265">
    <property type="entry name" value="Fibronectin type III"/>
    <property type="match status" value="1"/>
</dbReference>
<evidence type="ECO:0000259" key="2">
    <source>
        <dbReference type="PROSITE" id="PS50095"/>
    </source>
</evidence>
<accession>A0ABV0RAK5</accession>